<dbReference type="Proteomes" id="UP000789941">
    <property type="component" value="Unassembled WGS sequence"/>
</dbReference>
<dbReference type="GO" id="GO:0005524">
    <property type="term" value="F:ATP binding"/>
    <property type="evidence" value="ECO:0007669"/>
    <property type="project" value="UniProtKB-UniRule"/>
</dbReference>
<dbReference type="FunFam" id="1.10.730.10:FF:000006">
    <property type="entry name" value="Arginyl-tRNA synthetase 2, mitochondrial"/>
    <property type="match status" value="1"/>
</dbReference>
<evidence type="ECO:0000256" key="4">
    <source>
        <dbReference type="ARBA" id="ARBA00022840"/>
    </source>
</evidence>
<dbReference type="InterPro" id="IPR014729">
    <property type="entry name" value="Rossmann-like_a/b/a_fold"/>
</dbReference>
<dbReference type="PANTHER" id="PTHR11956">
    <property type="entry name" value="ARGINYL-TRNA SYNTHETASE"/>
    <property type="match status" value="1"/>
</dbReference>
<dbReference type="SUPFAM" id="SSF47323">
    <property type="entry name" value="Anticodon-binding domain of a subclass of class I aminoacyl-tRNA synthetases"/>
    <property type="match status" value="1"/>
</dbReference>
<dbReference type="GO" id="GO:0004814">
    <property type="term" value="F:arginine-tRNA ligase activity"/>
    <property type="evidence" value="ECO:0007669"/>
    <property type="project" value="UniProtKB-UniRule"/>
</dbReference>
<dbReference type="Gene3D" id="3.40.50.620">
    <property type="entry name" value="HUPs"/>
    <property type="match status" value="1"/>
</dbReference>
<evidence type="ECO:0000256" key="5">
    <source>
        <dbReference type="ARBA" id="ARBA00022917"/>
    </source>
</evidence>
<gene>
    <name evidence="8 12" type="primary">argS</name>
    <name evidence="12" type="ORF">LFW2832_00493</name>
</gene>
<evidence type="ECO:0000259" key="11">
    <source>
        <dbReference type="SMART" id="SM01016"/>
    </source>
</evidence>
<dbReference type="SUPFAM" id="SSF52374">
    <property type="entry name" value="Nucleotidylyl transferase"/>
    <property type="match status" value="1"/>
</dbReference>
<dbReference type="PRINTS" id="PR01038">
    <property type="entry name" value="TRNASYNTHARG"/>
</dbReference>
<evidence type="ECO:0000256" key="7">
    <source>
        <dbReference type="ARBA" id="ARBA00049339"/>
    </source>
</evidence>
<keyword evidence="8" id="KW-0963">Cytoplasm</keyword>
<comment type="caution">
    <text evidence="8">Lacks conserved residue(s) required for the propagation of feature annotation.</text>
</comment>
<keyword evidence="4 8" id="KW-0067">ATP-binding</keyword>
<dbReference type="PANTHER" id="PTHR11956:SF5">
    <property type="entry name" value="ARGININE--TRNA LIGASE, CYTOPLASMIC"/>
    <property type="match status" value="1"/>
</dbReference>
<dbReference type="EMBL" id="CABMJJ010000009">
    <property type="protein sequence ID" value="VVC03731.1"/>
    <property type="molecule type" value="Genomic_DNA"/>
</dbReference>
<keyword evidence="6 8" id="KW-0030">Aminoacyl-tRNA synthetase</keyword>
<protein>
    <recommendedName>
        <fullName evidence="8">Arginine--tRNA ligase</fullName>
        <ecNumber evidence="8">6.1.1.19</ecNumber>
    </recommendedName>
    <alternativeName>
        <fullName evidence="8">Arginyl-tRNA synthetase</fullName>
        <shortName evidence="8">ArgRS</shortName>
    </alternativeName>
</protein>
<dbReference type="Gene3D" id="3.30.1360.70">
    <property type="entry name" value="Arginyl tRNA synthetase N-terminal domain"/>
    <property type="match status" value="1"/>
</dbReference>
<dbReference type="GO" id="GO:0005737">
    <property type="term" value="C:cytoplasm"/>
    <property type="evidence" value="ECO:0007669"/>
    <property type="project" value="UniProtKB-SubCell"/>
</dbReference>
<dbReference type="EC" id="6.1.1.19" evidence="8"/>
<dbReference type="InterPro" id="IPR001278">
    <property type="entry name" value="Arg-tRNA-ligase"/>
</dbReference>
<evidence type="ECO:0000256" key="3">
    <source>
        <dbReference type="ARBA" id="ARBA00022741"/>
    </source>
</evidence>
<keyword evidence="2 8" id="KW-0436">Ligase</keyword>
<dbReference type="InterPro" id="IPR036695">
    <property type="entry name" value="Arg-tRNA-synth_N_sf"/>
</dbReference>
<evidence type="ECO:0000256" key="1">
    <source>
        <dbReference type="ARBA" id="ARBA00005594"/>
    </source>
</evidence>
<dbReference type="HAMAP" id="MF_00123">
    <property type="entry name" value="Arg_tRNA_synth"/>
    <property type="match status" value="1"/>
</dbReference>
<sequence>MLNQLKEEIAILTSEATALSVEDLLPLVELGKMGDLSSKVAFLVAKNSKGNPAAIASEIVKKLKPTKNFSKIEATGPYINFYLSDHAYSEIVSEILAKKENFGKGKKKKGKVIIEFPSVNPNKPWHIGHLRNALLGDSVARILEFDGHAVEKIDYIDDLGLQVAQSLWGFLNFDSNPEGKFDTWLGHQYVGIAKKFEQDKDLVEAVRNVLKSMEEGTDEIAQAGRALAENCVKAQYETSFNFGIYHDALIFESDILRTIFNEGIEYIKKNDAVVLEKEGKNNGCWVVKLSEDFEKEFGKMENPDKVLIRSDGTAVYTGKDVIFHLWKFGKLRNFLYEPFVTQPNGQVAYKSSPTGQPMDFGHAAIAINVIGVEQKYPQRVIVEVLRRLKFSKEAENLHHLSYEHVGLPDEKFSGRKGTWIGFTADELLAEANSRVMEKIKLDTNEDEKKQIAKLVGVAAIKFSFLRTGSEKRITFRWEDALNMEGDSGPYLQYAYVRANGILNKTEEKPKIEKIEFNDHEKKLIRKMAQLSEIVTRSSKERAPHHITQYGLELAADFSSFYTTSPVLVAEDKKTMKNRLAIVMATSIVLKNTLGLLGIECPERM</sequence>
<dbReference type="Pfam" id="PF03485">
    <property type="entry name" value="Arg_tRNA_synt_N"/>
    <property type="match status" value="1"/>
</dbReference>
<comment type="caution">
    <text evidence="12">The sequence shown here is derived from an EMBL/GenBank/DDBJ whole genome shotgun (WGS) entry which is preliminary data.</text>
</comment>
<keyword evidence="5 8" id="KW-0648">Protein biosynthesis</keyword>
<dbReference type="Pfam" id="PF00750">
    <property type="entry name" value="tRNA-synt_1d"/>
    <property type="match status" value="2"/>
</dbReference>
<feature type="domain" description="Arginyl tRNA synthetase N-terminal" evidence="11">
    <location>
        <begin position="3"/>
        <end position="83"/>
    </location>
</feature>
<dbReference type="SUPFAM" id="SSF55190">
    <property type="entry name" value="Arginyl-tRNA synthetase (ArgRS), N-terminal 'additional' domain"/>
    <property type="match status" value="1"/>
</dbReference>
<name>A0A5E4LQB0_9ARCH</name>
<evidence type="ECO:0000256" key="9">
    <source>
        <dbReference type="RuleBase" id="RU363038"/>
    </source>
</evidence>
<comment type="similarity">
    <text evidence="1 8 9">Belongs to the class-I aminoacyl-tRNA synthetase family.</text>
</comment>
<evidence type="ECO:0000256" key="8">
    <source>
        <dbReference type="HAMAP-Rule" id="MF_00123"/>
    </source>
</evidence>
<reference evidence="12 13" key="1">
    <citation type="submission" date="2019-08" db="EMBL/GenBank/DDBJ databases">
        <authorList>
            <person name="Vazquez-Campos X."/>
        </authorList>
    </citation>
    <scope>NUCLEOTIDE SEQUENCE [LARGE SCALE GENOMIC DNA]</scope>
    <source>
        <strain evidence="12">LFW-283_2</strain>
    </source>
</reference>
<dbReference type="SMART" id="SM00836">
    <property type="entry name" value="DALR_1"/>
    <property type="match status" value="1"/>
</dbReference>
<comment type="subcellular location">
    <subcellularLocation>
        <location evidence="8">Cytoplasm</location>
    </subcellularLocation>
</comment>
<evidence type="ECO:0000313" key="12">
    <source>
        <dbReference type="EMBL" id="VVC03731.1"/>
    </source>
</evidence>
<dbReference type="SMART" id="SM01016">
    <property type="entry name" value="Arg_tRNA_synt_N"/>
    <property type="match status" value="1"/>
</dbReference>
<dbReference type="InterPro" id="IPR009080">
    <property type="entry name" value="tRNAsynth_Ia_anticodon-bd"/>
</dbReference>
<evidence type="ECO:0000256" key="2">
    <source>
        <dbReference type="ARBA" id="ARBA00022598"/>
    </source>
</evidence>
<proteinExistence type="inferred from homology"/>
<comment type="catalytic activity">
    <reaction evidence="7 8">
        <text>tRNA(Arg) + L-arginine + ATP = L-arginyl-tRNA(Arg) + AMP + diphosphate</text>
        <dbReference type="Rhea" id="RHEA:20301"/>
        <dbReference type="Rhea" id="RHEA-COMP:9658"/>
        <dbReference type="Rhea" id="RHEA-COMP:9673"/>
        <dbReference type="ChEBI" id="CHEBI:30616"/>
        <dbReference type="ChEBI" id="CHEBI:32682"/>
        <dbReference type="ChEBI" id="CHEBI:33019"/>
        <dbReference type="ChEBI" id="CHEBI:78442"/>
        <dbReference type="ChEBI" id="CHEBI:78513"/>
        <dbReference type="ChEBI" id="CHEBI:456215"/>
        <dbReference type="EC" id="6.1.1.19"/>
    </reaction>
</comment>
<dbReference type="Gene3D" id="1.10.730.10">
    <property type="entry name" value="Isoleucyl-tRNA Synthetase, Domain 1"/>
    <property type="match status" value="1"/>
</dbReference>
<dbReference type="InterPro" id="IPR008909">
    <property type="entry name" value="DALR_anticod-bd"/>
</dbReference>
<dbReference type="NCBIfam" id="NF002447">
    <property type="entry name" value="PRK01611.3-4"/>
    <property type="match status" value="1"/>
</dbReference>
<keyword evidence="3 8" id="KW-0547">Nucleotide-binding</keyword>
<dbReference type="Pfam" id="PF05746">
    <property type="entry name" value="DALR_1"/>
    <property type="match status" value="1"/>
</dbReference>
<feature type="domain" description="DALR anticodon binding" evidence="10">
    <location>
        <begin position="491"/>
        <end position="604"/>
    </location>
</feature>
<evidence type="ECO:0000256" key="6">
    <source>
        <dbReference type="ARBA" id="ARBA00023146"/>
    </source>
</evidence>
<dbReference type="InterPro" id="IPR005148">
    <property type="entry name" value="Arg-tRNA-synth_N"/>
</dbReference>
<organism evidence="12 13">
    <name type="scientific">Candidatus Bilamarchaeum dharawalense</name>
    <dbReference type="NCBI Taxonomy" id="2885759"/>
    <lineage>
        <taxon>Archaea</taxon>
        <taxon>Candidatus Micrarchaeota</taxon>
        <taxon>Candidatus Micrarchaeia</taxon>
        <taxon>Candidatus Anstonellales</taxon>
        <taxon>Candidatus Bilamarchaeaceae</taxon>
        <taxon>Candidatus Bilamarchaeum</taxon>
    </lineage>
</organism>
<dbReference type="GO" id="GO:0006420">
    <property type="term" value="P:arginyl-tRNA aminoacylation"/>
    <property type="evidence" value="ECO:0007669"/>
    <property type="project" value="UniProtKB-UniRule"/>
</dbReference>
<dbReference type="InterPro" id="IPR035684">
    <property type="entry name" value="ArgRS_core"/>
</dbReference>
<evidence type="ECO:0000313" key="13">
    <source>
        <dbReference type="Proteomes" id="UP000789941"/>
    </source>
</evidence>
<evidence type="ECO:0000259" key="10">
    <source>
        <dbReference type="SMART" id="SM00836"/>
    </source>
</evidence>
<accession>A0A5E4LQB0</accession>
<dbReference type="AlphaFoldDB" id="A0A5E4LQB0"/>